<dbReference type="SUPFAM" id="SSF81324">
    <property type="entry name" value="Voltage-gated potassium channels"/>
    <property type="match status" value="1"/>
</dbReference>
<feature type="transmembrane region" description="Helical" evidence="1">
    <location>
        <begin position="239"/>
        <end position="261"/>
    </location>
</feature>
<dbReference type="Pfam" id="PF07885">
    <property type="entry name" value="Ion_trans_2"/>
    <property type="match status" value="1"/>
</dbReference>
<name>A0A382B3C1_9ZZZZ</name>
<organism evidence="3">
    <name type="scientific">marine metagenome</name>
    <dbReference type="NCBI Taxonomy" id="408172"/>
    <lineage>
        <taxon>unclassified sequences</taxon>
        <taxon>metagenomes</taxon>
        <taxon>ecological metagenomes</taxon>
    </lineage>
</organism>
<keyword evidence="1" id="KW-0812">Transmembrane</keyword>
<dbReference type="EMBL" id="UINC01028029">
    <property type="protein sequence ID" value="SVB08306.1"/>
    <property type="molecule type" value="Genomic_DNA"/>
</dbReference>
<keyword evidence="1" id="KW-0472">Membrane</keyword>
<protein>
    <recommendedName>
        <fullName evidence="2">Potassium channel domain-containing protein</fullName>
    </recommendedName>
</protein>
<dbReference type="Pfam" id="PF00805">
    <property type="entry name" value="Pentapeptide"/>
    <property type="match status" value="2"/>
</dbReference>
<evidence type="ECO:0000313" key="3">
    <source>
        <dbReference type="EMBL" id="SVB08306.1"/>
    </source>
</evidence>
<evidence type="ECO:0000259" key="2">
    <source>
        <dbReference type="Pfam" id="PF07885"/>
    </source>
</evidence>
<proteinExistence type="predicted"/>
<dbReference type="PANTHER" id="PTHR14136">
    <property type="entry name" value="BTB_POZ DOMAIN-CONTAINING PROTEIN KCTD9"/>
    <property type="match status" value="1"/>
</dbReference>
<feature type="domain" description="Potassium channel" evidence="2">
    <location>
        <begin position="238"/>
        <end position="298"/>
    </location>
</feature>
<dbReference type="AlphaFoldDB" id="A0A382B3C1"/>
<accession>A0A382B3C1</accession>
<dbReference type="InterPro" id="IPR013099">
    <property type="entry name" value="K_chnl_dom"/>
</dbReference>
<evidence type="ECO:0000256" key="1">
    <source>
        <dbReference type="SAM" id="Phobius"/>
    </source>
</evidence>
<dbReference type="InterPro" id="IPR001646">
    <property type="entry name" value="5peptide_repeat"/>
</dbReference>
<dbReference type="PANTHER" id="PTHR14136:SF17">
    <property type="entry name" value="BTB_POZ DOMAIN-CONTAINING PROTEIN KCTD9"/>
    <property type="match status" value="1"/>
</dbReference>
<dbReference type="Gene3D" id="2.160.20.80">
    <property type="entry name" value="E3 ubiquitin-protein ligase SopA"/>
    <property type="match status" value="1"/>
</dbReference>
<dbReference type="Gene3D" id="1.10.287.70">
    <property type="match status" value="1"/>
</dbReference>
<feature type="transmembrane region" description="Helical" evidence="1">
    <location>
        <begin position="273"/>
        <end position="294"/>
    </location>
</feature>
<dbReference type="InterPro" id="IPR051082">
    <property type="entry name" value="Pentapeptide-BTB/POZ_domain"/>
</dbReference>
<sequence length="300" mass="33691">MNSKLEKFKDPGYKPDENTKTEIEQLNKEGESLSGFQLKFADLKNADLVDANLTSCDLKRANLSNASMYGANLEGADLFKADLEGTNLKNANLENTELLGANFTNTKLHNVNWGEEGKIINELEAEKSQDSHVAQTKYKEAEEIYCAIRLTMQGQSLGDEASTVFIREMVCKRKQYPKYSLFRIMSKFADITIGYGESLKRIIGSIFSVIFVSALLYGLEGVSYQDRTLGFFVDDLQQYGIWATLGDLFYFSVITFTTVGFGEITPIGPFGKFLTIFEGLLSGIILTVFIIAMYRKMMDR</sequence>
<keyword evidence="1" id="KW-1133">Transmembrane helix</keyword>
<feature type="transmembrane region" description="Helical" evidence="1">
    <location>
        <begin position="202"/>
        <end position="219"/>
    </location>
</feature>
<dbReference type="SUPFAM" id="SSF141571">
    <property type="entry name" value="Pentapeptide repeat-like"/>
    <property type="match status" value="1"/>
</dbReference>
<reference evidence="3" key="1">
    <citation type="submission" date="2018-05" db="EMBL/GenBank/DDBJ databases">
        <authorList>
            <person name="Lanie J.A."/>
            <person name="Ng W.-L."/>
            <person name="Kazmierczak K.M."/>
            <person name="Andrzejewski T.M."/>
            <person name="Davidsen T.M."/>
            <person name="Wayne K.J."/>
            <person name="Tettelin H."/>
            <person name="Glass J.I."/>
            <person name="Rusch D."/>
            <person name="Podicherti R."/>
            <person name="Tsui H.-C.T."/>
            <person name="Winkler M.E."/>
        </authorList>
    </citation>
    <scope>NUCLEOTIDE SEQUENCE</scope>
</reference>
<gene>
    <name evidence="3" type="ORF">METZ01_LOCUS161160</name>
</gene>